<dbReference type="Proteomes" id="UP000002010">
    <property type="component" value="Chromosome"/>
</dbReference>
<accession>C1D5H7</accession>
<dbReference type="AlphaFoldDB" id="C1D5H7"/>
<keyword evidence="2" id="KW-1185">Reference proteome</keyword>
<dbReference type="KEGG" id="lhk:LHK_03016"/>
<dbReference type="EMBL" id="CP001154">
    <property type="protein sequence ID" value="ACO75994.1"/>
    <property type="molecule type" value="Genomic_DNA"/>
</dbReference>
<organism evidence="1 2">
    <name type="scientific">Laribacter hongkongensis (strain HLHK9)</name>
    <dbReference type="NCBI Taxonomy" id="557598"/>
    <lineage>
        <taxon>Bacteria</taxon>
        <taxon>Pseudomonadati</taxon>
        <taxon>Pseudomonadota</taxon>
        <taxon>Betaproteobacteria</taxon>
        <taxon>Neisseriales</taxon>
        <taxon>Aquaspirillaceae</taxon>
        <taxon>Laribacter</taxon>
    </lineage>
</organism>
<dbReference type="HOGENOM" id="CLU_2700190_0_0_4"/>
<proteinExistence type="predicted"/>
<name>C1D5H7_LARHH</name>
<dbReference type="STRING" id="557598.LHK_03016"/>
<gene>
    <name evidence="1" type="ordered locus">LHK_03016</name>
</gene>
<evidence type="ECO:0000313" key="1">
    <source>
        <dbReference type="EMBL" id="ACO75994.1"/>
    </source>
</evidence>
<sequence>MSLLAARYSGLPACLPVCYVGPVVGLHQCSLYWPWCVLARTRCPRQHARMHRKIRSPAGYCLRRVGRQCLVTP</sequence>
<protein>
    <submittedName>
        <fullName evidence="1">Uncharacterized protein</fullName>
    </submittedName>
</protein>
<reference evidence="1 2" key="1">
    <citation type="journal article" date="2009" name="PLoS Genet.">
        <title>The complete genome and proteome of Laribacter hongkongensis reveal potential mechanisms for adaptations to different temperatures and habitats.</title>
        <authorList>
            <person name="Woo P.C."/>
            <person name="Lau S.K."/>
            <person name="Tse H."/>
            <person name="Teng J.L."/>
            <person name="Curreem S.O."/>
            <person name="Tsang A.K."/>
            <person name="Fan R.Y."/>
            <person name="Wong G.K."/>
            <person name="Huang Y."/>
            <person name="Loman N.J."/>
            <person name="Snyder L.A."/>
            <person name="Cai J.J."/>
            <person name="Huang J.D."/>
            <person name="Mak W."/>
            <person name="Pallen M.J."/>
            <person name="Lok S."/>
            <person name="Yuen K.Y."/>
        </authorList>
    </citation>
    <scope>NUCLEOTIDE SEQUENCE [LARGE SCALE GENOMIC DNA]</scope>
    <source>
        <strain evidence="1 2">HLHK9</strain>
    </source>
</reference>
<evidence type="ECO:0000313" key="2">
    <source>
        <dbReference type="Proteomes" id="UP000002010"/>
    </source>
</evidence>